<feature type="coiled-coil region" evidence="1">
    <location>
        <begin position="189"/>
        <end position="261"/>
    </location>
</feature>
<comment type="caution">
    <text evidence="2">The sequence shown here is derived from an EMBL/GenBank/DDBJ whole genome shotgun (WGS) entry which is preliminary data.</text>
</comment>
<dbReference type="Gene3D" id="1.20.1170.10">
    <property type="match status" value="1"/>
</dbReference>
<dbReference type="Proteomes" id="UP000095143">
    <property type="component" value="Unassembled WGS sequence"/>
</dbReference>
<accession>A0A1C2DV20</accession>
<organism evidence="2 3">
    <name type="scientific">Pseudomonas graminis</name>
    <dbReference type="NCBI Taxonomy" id="158627"/>
    <lineage>
        <taxon>Bacteria</taxon>
        <taxon>Pseudomonadati</taxon>
        <taxon>Pseudomonadota</taxon>
        <taxon>Gammaproteobacteria</taxon>
        <taxon>Pseudomonadales</taxon>
        <taxon>Pseudomonadaceae</taxon>
        <taxon>Pseudomonas</taxon>
    </lineage>
</organism>
<gene>
    <name evidence="2" type="ORF">BBI10_16660</name>
</gene>
<evidence type="ECO:0000313" key="3">
    <source>
        <dbReference type="Proteomes" id="UP000095143"/>
    </source>
</evidence>
<dbReference type="SUPFAM" id="SSF58100">
    <property type="entry name" value="Bacterial hemolysins"/>
    <property type="match status" value="1"/>
</dbReference>
<evidence type="ECO:0008006" key="4">
    <source>
        <dbReference type="Google" id="ProtNLM"/>
    </source>
</evidence>
<reference evidence="2 3" key="1">
    <citation type="submission" date="2016-08" db="EMBL/GenBank/DDBJ databases">
        <title>Whole genome sequence of Pseudomonas graminis strain UASWS1507, a potential biological control agent for agriculture.</title>
        <authorList>
            <person name="Crovadore J."/>
            <person name="Calmin G."/>
            <person name="Chablais R."/>
            <person name="Cochard B."/>
            <person name="Lefort F."/>
        </authorList>
    </citation>
    <scope>NUCLEOTIDE SEQUENCE [LARGE SCALE GENOMIC DNA]</scope>
    <source>
        <strain evidence="2 3">UASWS1507</strain>
    </source>
</reference>
<dbReference type="NCBIfam" id="NF033928">
    <property type="entry name" value="alph_xenorhab_A"/>
    <property type="match status" value="1"/>
</dbReference>
<dbReference type="AlphaFoldDB" id="A0A1C2DV20"/>
<proteinExistence type="predicted"/>
<evidence type="ECO:0000313" key="2">
    <source>
        <dbReference type="EMBL" id="OCX18640.1"/>
    </source>
</evidence>
<dbReference type="OrthoDB" id="6937673at2"/>
<dbReference type="CDD" id="cd22657">
    <property type="entry name" value="ClyA_XaxA-like"/>
    <property type="match status" value="1"/>
</dbReference>
<evidence type="ECO:0000256" key="1">
    <source>
        <dbReference type="SAM" id="Coils"/>
    </source>
</evidence>
<dbReference type="RefSeq" id="WP_065990204.1">
    <property type="nucleotide sequence ID" value="NZ_MDEN01000064.1"/>
</dbReference>
<protein>
    <recommendedName>
        <fullName evidence="4">Alpha-xenorhabdolysin family binary toxin subunit A</fullName>
    </recommendedName>
</protein>
<sequence>MNYALSNAFNTSTNKAAEEAALAPRALIDASLGQQEDSVRTTGLILTKEQIIDLYRYEQKGLHLPTTAEAVSVYLGYDQQNPPGRGLAVSDFTKTFSIIKVHASQWDGLRQRIKLISSELKLFATFMNTTGKRVVRELDTVSASDALKDLGIITLEDLKRVEKEMGTALPDITLNDDDKDAVESVSYFLDRILARVDTEEKRSNRLKADLDAFSRELSNTVRPEISLRLVAIDNNNFKDDVIRLQKEIEDFDKQIDEKSASYKQMVNDSLSAASKLNVIGLGMAIYFGVEAEKVRKERNALKKQRNVKNTEMGTKSTVLRRLNDVKGDMQDLELLTLQADVATQNLVTVWNKLYLYIKTSQEESKRINDALKVRFLAYHFEQVIEPWALIKDEADDLYAVFAEADAEIKKYR</sequence>
<dbReference type="EMBL" id="MDEN01000064">
    <property type="protein sequence ID" value="OCX18640.1"/>
    <property type="molecule type" value="Genomic_DNA"/>
</dbReference>
<name>A0A1C2DV20_9PSED</name>
<keyword evidence="1" id="KW-0175">Coiled coil</keyword>